<reference evidence="2" key="1">
    <citation type="journal article" date="2023" name="Nat. Plants">
        <title>Single-cell RNA sequencing provides a high-resolution roadmap for understanding the multicellular compartmentation of specialized metabolism.</title>
        <authorList>
            <person name="Sun S."/>
            <person name="Shen X."/>
            <person name="Li Y."/>
            <person name="Li Y."/>
            <person name="Wang S."/>
            <person name="Li R."/>
            <person name="Zhang H."/>
            <person name="Shen G."/>
            <person name="Guo B."/>
            <person name="Wei J."/>
            <person name="Xu J."/>
            <person name="St-Pierre B."/>
            <person name="Chen S."/>
            <person name="Sun C."/>
        </authorList>
    </citation>
    <scope>NUCLEOTIDE SEQUENCE [LARGE SCALE GENOMIC DNA]</scope>
</reference>
<name>A0ACB9ZMH1_CATRO</name>
<evidence type="ECO:0000313" key="2">
    <source>
        <dbReference type="Proteomes" id="UP001060085"/>
    </source>
</evidence>
<organism evidence="1 2">
    <name type="scientific">Catharanthus roseus</name>
    <name type="common">Madagascar periwinkle</name>
    <name type="synonym">Vinca rosea</name>
    <dbReference type="NCBI Taxonomy" id="4058"/>
    <lineage>
        <taxon>Eukaryota</taxon>
        <taxon>Viridiplantae</taxon>
        <taxon>Streptophyta</taxon>
        <taxon>Embryophyta</taxon>
        <taxon>Tracheophyta</taxon>
        <taxon>Spermatophyta</taxon>
        <taxon>Magnoliopsida</taxon>
        <taxon>eudicotyledons</taxon>
        <taxon>Gunneridae</taxon>
        <taxon>Pentapetalae</taxon>
        <taxon>asterids</taxon>
        <taxon>lamiids</taxon>
        <taxon>Gentianales</taxon>
        <taxon>Apocynaceae</taxon>
        <taxon>Rauvolfioideae</taxon>
        <taxon>Vinceae</taxon>
        <taxon>Catharanthinae</taxon>
        <taxon>Catharanthus</taxon>
    </lineage>
</organism>
<gene>
    <name evidence="1" type="ORF">M9H77_34289</name>
</gene>
<keyword evidence="2" id="KW-1185">Reference proteome</keyword>
<dbReference type="EMBL" id="CM044708">
    <property type="protein sequence ID" value="KAI5648284.1"/>
    <property type="molecule type" value="Genomic_DNA"/>
</dbReference>
<proteinExistence type="predicted"/>
<dbReference type="Proteomes" id="UP001060085">
    <property type="component" value="Linkage Group LG08"/>
</dbReference>
<evidence type="ECO:0000313" key="1">
    <source>
        <dbReference type="EMBL" id="KAI5648284.1"/>
    </source>
</evidence>
<comment type="caution">
    <text evidence="1">The sequence shown here is derived from an EMBL/GenBank/DDBJ whole genome shotgun (WGS) entry which is preliminary data.</text>
</comment>
<accession>A0ACB9ZMH1</accession>
<sequence>MAIPFDDFIGKGETIEISRVVYEICGNFLLEEVMDEDLSGDENIDEEGISSIRLSRDDKLRVRVVWVNSIIVKPYVWIYWSFYTFLLAKKAIGGDIYWSFLFSGQQEHTQEAQPTKVIMRDTEVGPSSSRDHKLLVTASYYERNIIPLRKAHRRPRKPTNNKTPRT</sequence>
<protein>
    <submittedName>
        <fullName evidence="1">Uncharacterized protein</fullName>
    </submittedName>
</protein>